<evidence type="ECO:0008006" key="3">
    <source>
        <dbReference type="Google" id="ProtNLM"/>
    </source>
</evidence>
<keyword evidence="2" id="KW-1185">Reference proteome</keyword>
<proteinExistence type="predicted"/>
<organism evidence="1 2">
    <name type="scientific">Actinotalea lenta</name>
    <dbReference type="NCBI Taxonomy" id="3064654"/>
    <lineage>
        <taxon>Bacteria</taxon>
        <taxon>Bacillati</taxon>
        <taxon>Actinomycetota</taxon>
        <taxon>Actinomycetes</taxon>
        <taxon>Micrococcales</taxon>
        <taxon>Cellulomonadaceae</taxon>
        <taxon>Actinotalea</taxon>
    </lineage>
</organism>
<comment type="caution">
    <text evidence="1">The sequence shown here is derived from an EMBL/GenBank/DDBJ whole genome shotgun (WGS) entry which is preliminary data.</text>
</comment>
<dbReference type="EMBL" id="JAUQYP010000001">
    <property type="protein sequence ID" value="MDO8107933.1"/>
    <property type="molecule type" value="Genomic_DNA"/>
</dbReference>
<reference evidence="1 2" key="1">
    <citation type="submission" date="2023-07" db="EMBL/GenBank/DDBJ databases">
        <title>Description of novel actinomycetes strains, isolated from tidal flat sediment.</title>
        <authorList>
            <person name="Lu C."/>
        </authorList>
    </citation>
    <scope>NUCLEOTIDE SEQUENCE [LARGE SCALE GENOMIC DNA]</scope>
    <source>
        <strain evidence="1 2">SYSU T00b441</strain>
    </source>
</reference>
<dbReference type="InterPro" id="IPR032710">
    <property type="entry name" value="NTF2-like_dom_sf"/>
</dbReference>
<gene>
    <name evidence="1" type="ORF">Q6348_12080</name>
</gene>
<dbReference type="SUPFAM" id="SSF54427">
    <property type="entry name" value="NTF2-like"/>
    <property type="match status" value="1"/>
</dbReference>
<accession>A0ABT9DCN0</accession>
<evidence type="ECO:0000313" key="1">
    <source>
        <dbReference type="EMBL" id="MDO8107933.1"/>
    </source>
</evidence>
<sequence length="148" mass="15351">MVTRPNRLLAGALVVLLAIVGVATAVALTRGPEKVEAGSPVAVVQDYLTALARGDVTAAAATFDPASGCTVTDVARAYVPDRFRAVLRSRSVDGDGATVQVEITEGADDPFGGGWSHDERFLLIRHAGSWRLTGSPWPLGVCGGRVAP</sequence>
<name>A0ABT9DCN0_9CELL</name>
<dbReference type="Proteomes" id="UP001232536">
    <property type="component" value="Unassembled WGS sequence"/>
</dbReference>
<dbReference type="RefSeq" id="WP_304601528.1">
    <property type="nucleotide sequence ID" value="NZ_JAUQYO010000001.1"/>
</dbReference>
<protein>
    <recommendedName>
        <fullName evidence="3">DUF4878 domain-containing protein</fullName>
    </recommendedName>
</protein>
<evidence type="ECO:0000313" key="2">
    <source>
        <dbReference type="Proteomes" id="UP001232536"/>
    </source>
</evidence>